<dbReference type="InterPro" id="IPR036597">
    <property type="entry name" value="Fido-like_dom_sf"/>
</dbReference>
<feature type="binding site" evidence="1">
    <location>
        <position position="71"/>
    </location>
    <ligand>
        <name>ATP</name>
        <dbReference type="ChEBI" id="CHEBI:30616"/>
    </ligand>
</feature>
<keyword evidence="1" id="KW-0547">Nucleotide-binding</keyword>
<gene>
    <name evidence="6" type="ORF">MUN33_01970</name>
</gene>
<evidence type="ECO:0000256" key="1">
    <source>
        <dbReference type="PIRSR" id="PIRSR038925-1"/>
    </source>
</evidence>
<feature type="active site" evidence="2">
    <location>
        <position position="197"/>
    </location>
</feature>
<feature type="binding site" evidence="3">
    <location>
        <begin position="239"/>
        <end position="240"/>
    </location>
    <ligand>
        <name>ATP</name>
        <dbReference type="ChEBI" id="CHEBI:30616"/>
    </ligand>
</feature>
<dbReference type="PANTHER" id="PTHR13504:SF35">
    <property type="entry name" value="PROTEIN ADENYLYLTRANSFERASE SOFIC"/>
    <property type="match status" value="1"/>
</dbReference>
<feature type="binding site" evidence="1">
    <location>
        <position position="197"/>
    </location>
    <ligand>
        <name>ATP</name>
        <dbReference type="ChEBI" id="CHEBI:30616"/>
    </ligand>
</feature>
<sequence length="363" mass="41015">MSPSFDPMVPFDDLPPLPPHGEIETRRVLKAAIRAREQLATLNTACRLIPNPTIITSTIPLREAKASTEIENIVTTNDELFRASQGIDTAPTAEAKETLRYNEALHLGNRSLTERPLSVRTAIDVCSALQNAPVSIRSTPGTYIGDRRSNTRTYTPPSGAETIQRHLSSWERFIYTDHDLDPLVLMAVLHYQFEAIHPFHDGNGRTGRILNILLLIQEGILELPVLYLSGIIVRRKEEYYDRLLAVTSQGSWEEWILFMLQAVEEAARESSDLINDLRAMEESMSTRLREECSIAPAKELAELLFTLPYIRIRDIEAHGLARRQTASHWLTQLVDKGILEQAQADGRQKLFINRGALDILTRM</sequence>
<comment type="caution">
    <text evidence="6">The sequence shown here is derived from an EMBL/GenBank/DDBJ whole genome shotgun (WGS) entry which is preliminary data.</text>
</comment>
<feature type="region of interest" description="Disordered" evidence="4">
    <location>
        <begin position="1"/>
        <end position="20"/>
    </location>
</feature>
<evidence type="ECO:0000256" key="2">
    <source>
        <dbReference type="PIRSR" id="PIRSR640198-1"/>
    </source>
</evidence>
<dbReference type="PROSITE" id="PS51459">
    <property type="entry name" value="FIDO"/>
    <property type="match status" value="1"/>
</dbReference>
<dbReference type="InterPro" id="IPR040198">
    <property type="entry name" value="Fido_containing"/>
</dbReference>
<dbReference type="Proteomes" id="UP001139207">
    <property type="component" value="Unassembled WGS sequence"/>
</dbReference>
<feature type="binding site" evidence="3">
    <location>
        <begin position="201"/>
        <end position="208"/>
    </location>
    <ligand>
        <name>ATP</name>
        <dbReference type="ChEBI" id="CHEBI:30616"/>
    </ligand>
</feature>
<dbReference type="InterPro" id="IPR026287">
    <property type="entry name" value="SoFic-like"/>
</dbReference>
<keyword evidence="1" id="KW-0067">ATP-binding</keyword>
<reference evidence="6" key="1">
    <citation type="submission" date="2022-04" db="EMBL/GenBank/DDBJ databases">
        <title>Corynebacterium kalidii LD5P10.</title>
        <authorList>
            <person name="Sun J.Q."/>
        </authorList>
    </citation>
    <scope>NUCLEOTIDE SEQUENCE</scope>
    <source>
        <strain evidence="6">LD5P10</strain>
    </source>
</reference>
<dbReference type="PIRSF" id="PIRSF038925">
    <property type="entry name" value="AMP-prot_trans"/>
    <property type="match status" value="1"/>
</dbReference>
<dbReference type="Gene3D" id="1.10.3290.10">
    <property type="entry name" value="Fido-like domain"/>
    <property type="match status" value="1"/>
</dbReference>
<evidence type="ECO:0000256" key="3">
    <source>
        <dbReference type="PIRSR" id="PIRSR640198-2"/>
    </source>
</evidence>
<protein>
    <submittedName>
        <fullName evidence="6">Fic family protein</fullName>
    </submittedName>
</protein>
<dbReference type="InterPro" id="IPR025758">
    <property type="entry name" value="Fic/DOC_N"/>
</dbReference>
<accession>A0A9X2AYF1</accession>
<keyword evidence="7" id="KW-1185">Reference proteome</keyword>
<name>A0A9X2AYF1_9CORY</name>
<feature type="binding site" evidence="1">
    <location>
        <begin position="202"/>
        <end position="208"/>
    </location>
    <ligand>
        <name>ATP</name>
        <dbReference type="ChEBI" id="CHEBI:30616"/>
    </ligand>
</feature>
<feature type="binding site" evidence="1">
    <location>
        <position position="239"/>
    </location>
    <ligand>
        <name>ATP</name>
        <dbReference type="ChEBI" id="CHEBI:30616"/>
    </ligand>
</feature>
<dbReference type="Pfam" id="PF02661">
    <property type="entry name" value="Fic"/>
    <property type="match status" value="1"/>
</dbReference>
<dbReference type="InterPro" id="IPR048770">
    <property type="entry name" value="SoFic-like_C"/>
</dbReference>
<feature type="domain" description="Fido" evidence="5">
    <location>
        <begin position="123"/>
        <end position="261"/>
    </location>
</feature>
<dbReference type="SUPFAM" id="SSF140931">
    <property type="entry name" value="Fic-like"/>
    <property type="match status" value="1"/>
</dbReference>
<organism evidence="6 7">
    <name type="scientific">Corynebacterium kalidii</name>
    <dbReference type="NCBI Taxonomy" id="2931982"/>
    <lineage>
        <taxon>Bacteria</taxon>
        <taxon>Bacillati</taxon>
        <taxon>Actinomycetota</taxon>
        <taxon>Actinomycetes</taxon>
        <taxon>Mycobacteriales</taxon>
        <taxon>Corynebacteriaceae</taxon>
        <taxon>Corynebacterium</taxon>
    </lineage>
</organism>
<dbReference type="GO" id="GO:0005524">
    <property type="term" value="F:ATP binding"/>
    <property type="evidence" value="ECO:0007669"/>
    <property type="project" value="UniProtKB-KW"/>
</dbReference>
<evidence type="ECO:0000313" key="7">
    <source>
        <dbReference type="Proteomes" id="UP001139207"/>
    </source>
</evidence>
<evidence type="ECO:0000259" key="5">
    <source>
        <dbReference type="PROSITE" id="PS51459"/>
    </source>
</evidence>
<dbReference type="PANTHER" id="PTHR13504">
    <property type="entry name" value="FIDO DOMAIN-CONTAINING PROTEIN DDB_G0283145"/>
    <property type="match status" value="1"/>
</dbReference>
<evidence type="ECO:0000256" key="4">
    <source>
        <dbReference type="SAM" id="MobiDB-lite"/>
    </source>
</evidence>
<proteinExistence type="predicted"/>
<dbReference type="RefSeq" id="WP_244803234.1">
    <property type="nucleotide sequence ID" value="NZ_JALIEA010000008.1"/>
</dbReference>
<dbReference type="Pfam" id="PF21248">
    <property type="entry name" value="SoFic-like_C"/>
    <property type="match status" value="1"/>
</dbReference>
<dbReference type="EMBL" id="JALIEA010000008">
    <property type="protein sequence ID" value="MCJ7857487.1"/>
    <property type="molecule type" value="Genomic_DNA"/>
</dbReference>
<dbReference type="InterPro" id="IPR003812">
    <property type="entry name" value="Fido"/>
</dbReference>
<dbReference type="AlphaFoldDB" id="A0A9X2AYF1"/>
<dbReference type="Pfam" id="PF13784">
    <property type="entry name" value="Fic_N"/>
    <property type="match status" value="1"/>
</dbReference>
<evidence type="ECO:0000313" key="6">
    <source>
        <dbReference type="EMBL" id="MCJ7857487.1"/>
    </source>
</evidence>